<dbReference type="Gene3D" id="3.40.50.300">
    <property type="entry name" value="P-loop containing nucleotide triphosphate hydrolases"/>
    <property type="match status" value="1"/>
</dbReference>
<dbReference type="InterPro" id="IPR053905">
    <property type="entry name" value="EF-G-like_DII"/>
</dbReference>
<evidence type="ECO:0000256" key="4">
    <source>
        <dbReference type="ARBA" id="ARBA00023134"/>
    </source>
</evidence>
<dbReference type="Proteomes" id="UP001231941">
    <property type="component" value="Unassembled WGS sequence"/>
</dbReference>
<dbReference type="PRINTS" id="PR01037">
    <property type="entry name" value="TCRTETOQM"/>
</dbReference>
<proteinExistence type="predicted"/>
<dbReference type="SUPFAM" id="SSF54211">
    <property type="entry name" value="Ribosomal protein S5 domain 2-like"/>
    <property type="match status" value="1"/>
</dbReference>
<dbReference type="InterPro" id="IPR000640">
    <property type="entry name" value="EFG_V-like"/>
</dbReference>
<gene>
    <name evidence="7" type="ORF">Q5Y73_12915</name>
</gene>
<dbReference type="InterPro" id="IPR000795">
    <property type="entry name" value="T_Tr_GTP-bd_dom"/>
</dbReference>
<dbReference type="Pfam" id="PF22042">
    <property type="entry name" value="EF-G_D2"/>
    <property type="match status" value="1"/>
</dbReference>
<dbReference type="Pfam" id="PF03764">
    <property type="entry name" value="EFG_IV"/>
    <property type="match status" value="1"/>
</dbReference>
<dbReference type="InterPro" id="IPR020568">
    <property type="entry name" value="Ribosomal_Su5_D2-typ_SF"/>
</dbReference>
<organism evidence="7 8">
    <name type="scientific">Chengkuizengella axinellae</name>
    <dbReference type="NCBI Taxonomy" id="3064388"/>
    <lineage>
        <taxon>Bacteria</taxon>
        <taxon>Bacillati</taxon>
        <taxon>Bacillota</taxon>
        <taxon>Bacilli</taxon>
        <taxon>Bacillales</taxon>
        <taxon>Paenibacillaceae</taxon>
        <taxon>Chengkuizengella</taxon>
    </lineage>
</organism>
<evidence type="ECO:0000313" key="8">
    <source>
        <dbReference type="Proteomes" id="UP001231941"/>
    </source>
</evidence>
<feature type="domain" description="Tr-type G" evidence="6">
    <location>
        <begin position="4"/>
        <end position="252"/>
    </location>
</feature>
<dbReference type="Gene3D" id="3.30.230.10">
    <property type="match status" value="1"/>
</dbReference>
<dbReference type="NCBIfam" id="TIGR00231">
    <property type="entry name" value="small_GTP"/>
    <property type="match status" value="1"/>
</dbReference>
<dbReference type="CDD" id="cd03711">
    <property type="entry name" value="Tet_C"/>
    <property type="match status" value="1"/>
</dbReference>
<dbReference type="InterPro" id="IPR035647">
    <property type="entry name" value="EFG_III/V"/>
</dbReference>
<name>A0ABT9J065_9BACL</name>
<dbReference type="Pfam" id="PF14492">
    <property type="entry name" value="EFG_III"/>
    <property type="match status" value="1"/>
</dbReference>
<keyword evidence="8" id="KW-1185">Reference proteome</keyword>
<dbReference type="InterPro" id="IPR005225">
    <property type="entry name" value="Small_GTP-bd"/>
</dbReference>
<dbReference type="RefSeq" id="WP_305992323.1">
    <property type="nucleotide sequence ID" value="NZ_JAVAMP010000005.1"/>
</dbReference>
<dbReference type="Pfam" id="PF00009">
    <property type="entry name" value="GTP_EFTU"/>
    <property type="match status" value="1"/>
</dbReference>
<sequence>MNSNKRRNVGIFAHIDAGKTTTTEQMLFKGGQTRSLGSVDTGTAQTDWLEVERERGISVLAATTELEWRETKVNLIDTPGHVDFLSEVERSLRVMDGAILIISAVEGIQPQTEVIWHALRKLNIPTLIYLNKMDRIGANPKKVMESIKQELSSAAVPIQYIHGVEESFQGVSSWHGEDVLYDQIIEVVSEFDHLILNQYLEGEDISCQKLIEKCMELSKDGEVFPVLYGASNKGLGIKELMDAMIDFLPPPNGSINAPLSGVVFKIERDKKMGRLAYVRLFQGRVQNRDVVYNATQDVKEKVTQIRKILGDKSEDVGELIAGDIAALSGLSEVSIGDILGSVEGVPEHPQMAVPLLTVQVEWEKEEDYPKIVKALQELSDEDPLLDLQWLQEERELHIKVMGKIQLEILTSLMHDRYHLDVEFGQPSVIYKETPSQAGEGLIRYTMPKPCWAVLKFKIEPGDRGSGLTYHSVVRKEDLLERYQNEVARRIPAALEQGLCGWNVIDLKITLIEGEHHVVHTHPLDFAVATPMGIMNGLAQTGTKLLEPMLNFRISIPEQFGGKVLHDLSQMRATFEAPMQHEDRMVVEGIIPLATSMEYAIELASLTKGKGSIMTFFHGYKQCPEGFTASRVRRGINPLDQSKYILSVRKALT</sequence>
<dbReference type="SMART" id="SM00889">
    <property type="entry name" value="EFG_IV"/>
    <property type="match status" value="1"/>
</dbReference>
<evidence type="ECO:0000256" key="3">
    <source>
        <dbReference type="ARBA" id="ARBA00022917"/>
    </source>
</evidence>
<evidence type="ECO:0000256" key="5">
    <source>
        <dbReference type="ARBA" id="ARBA00023251"/>
    </source>
</evidence>
<dbReference type="PROSITE" id="PS51722">
    <property type="entry name" value="G_TR_2"/>
    <property type="match status" value="1"/>
</dbReference>
<dbReference type="InterPro" id="IPR035650">
    <property type="entry name" value="Tet_C"/>
</dbReference>
<dbReference type="SUPFAM" id="SSF50447">
    <property type="entry name" value="Translation proteins"/>
    <property type="match status" value="1"/>
</dbReference>
<dbReference type="Pfam" id="PF00679">
    <property type="entry name" value="EFG_C"/>
    <property type="match status" value="1"/>
</dbReference>
<protein>
    <submittedName>
        <fullName evidence="7">TetM/TetW/TetO/TetS family tetracycline resistance ribosomal protection protein</fullName>
    </submittedName>
</protein>
<dbReference type="InterPro" id="IPR005517">
    <property type="entry name" value="Transl_elong_EFG/EF2_IV"/>
</dbReference>
<comment type="function">
    <text evidence="1">Abolishes the inhibitory effect of tetracyclin on protein synthesis by a non-covalent modification of the ribosomes.</text>
</comment>
<dbReference type="EMBL" id="JAVAMP010000005">
    <property type="protein sequence ID" value="MDP5275014.1"/>
    <property type="molecule type" value="Genomic_DNA"/>
</dbReference>
<dbReference type="InterPro" id="IPR009000">
    <property type="entry name" value="Transl_B-barrel_sf"/>
</dbReference>
<dbReference type="Gene3D" id="3.30.70.870">
    <property type="entry name" value="Elongation Factor G (Translational Gtpase), domain 3"/>
    <property type="match status" value="1"/>
</dbReference>
<evidence type="ECO:0000256" key="1">
    <source>
        <dbReference type="ARBA" id="ARBA00003987"/>
    </source>
</evidence>
<keyword evidence="3" id="KW-0648">Protein biosynthesis</keyword>
<dbReference type="InterPro" id="IPR031157">
    <property type="entry name" value="G_TR_CS"/>
</dbReference>
<evidence type="ECO:0000256" key="2">
    <source>
        <dbReference type="ARBA" id="ARBA00022741"/>
    </source>
</evidence>
<reference evidence="7 8" key="1">
    <citation type="submission" date="2023-08" db="EMBL/GenBank/DDBJ databases">
        <authorList>
            <person name="Park J.-S."/>
        </authorList>
    </citation>
    <scope>NUCLEOTIDE SEQUENCE [LARGE SCALE GENOMIC DNA]</scope>
    <source>
        <strain evidence="7 8">2205SS18-9</strain>
    </source>
</reference>
<keyword evidence="4" id="KW-0342">GTP-binding</keyword>
<accession>A0ABT9J065</accession>
<dbReference type="Gene3D" id="2.40.30.10">
    <property type="entry name" value="Translation factors"/>
    <property type="match status" value="1"/>
</dbReference>
<dbReference type="PANTHER" id="PTHR43261:SF1">
    <property type="entry name" value="RIBOSOME-RELEASING FACTOR 2, MITOCHONDRIAL"/>
    <property type="match status" value="1"/>
</dbReference>
<dbReference type="Gene3D" id="3.30.70.240">
    <property type="match status" value="1"/>
</dbReference>
<keyword evidence="2" id="KW-0547">Nucleotide-binding</keyword>
<dbReference type="InterPro" id="IPR027417">
    <property type="entry name" value="P-loop_NTPase"/>
</dbReference>
<comment type="caution">
    <text evidence="7">The sequence shown here is derived from an EMBL/GenBank/DDBJ whole genome shotgun (WGS) entry which is preliminary data.</text>
</comment>
<dbReference type="SMART" id="SM00838">
    <property type="entry name" value="EFG_C"/>
    <property type="match status" value="1"/>
</dbReference>
<dbReference type="PROSITE" id="PS00301">
    <property type="entry name" value="G_TR_1"/>
    <property type="match status" value="1"/>
</dbReference>
<dbReference type="SUPFAM" id="SSF52540">
    <property type="entry name" value="P-loop containing nucleoside triphosphate hydrolases"/>
    <property type="match status" value="1"/>
</dbReference>
<evidence type="ECO:0000313" key="7">
    <source>
        <dbReference type="EMBL" id="MDP5275014.1"/>
    </source>
</evidence>
<evidence type="ECO:0000259" key="6">
    <source>
        <dbReference type="PROSITE" id="PS51722"/>
    </source>
</evidence>
<keyword evidence="5" id="KW-0046">Antibiotic resistance</keyword>
<dbReference type="PANTHER" id="PTHR43261">
    <property type="entry name" value="TRANSLATION ELONGATION FACTOR G-RELATED"/>
    <property type="match status" value="1"/>
</dbReference>
<dbReference type="InterPro" id="IPR041095">
    <property type="entry name" value="EFG_II"/>
</dbReference>
<dbReference type="SUPFAM" id="SSF54980">
    <property type="entry name" value="EF-G C-terminal domain-like"/>
    <property type="match status" value="2"/>
</dbReference>
<dbReference type="InterPro" id="IPR014721">
    <property type="entry name" value="Ribsml_uS5_D2-typ_fold_subgr"/>
</dbReference>
<dbReference type="PRINTS" id="PR00315">
    <property type="entry name" value="ELONGATNFCT"/>
</dbReference>